<feature type="transmembrane region" description="Helical" evidence="4">
    <location>
        <begin position="67"/>
        <end position="88"/>
    </location>
</feature>
<dbReference type="GO" id="GO:0043709">
    <property type="term" value="P:cell adhesion involved in single-species biofilm formation"/>
    <property type="evidence" value="ECO:0007669"/>
    <property type="project" value="TreeGrafter"/>
</dbReference>
<dbReference type="InterPro" id="IPR043128">
    <property type="entry name" value="Rev_trsase/Diguanyl_cyclase"/>
</dbReference>
<dbReference type="PANTHER" id="PTHR45138:SF9">
    <property type="entry name" value="DIGUANYLATE CYCLASE DGCM-RELATED"/>
    <property type="match status" value="1"/>
</dbReference>
<evidence type="ECO:0000256" key="2">
    <source>
        <dbReference type="ARBA" id="ARBA00034247"/>
    </source>
</evidence>
<dbReference type="GO" id="GO:1902201">
    <property type="term" value="P:negative regulation of bacterial-type flagellum-dependent cell motility"/>
    <property type="evidence" value="ECO:0007669"/>
    <property type="project" value="TreeGrafter"/>
</dbReference>
<dbReference type="FunFam" id="3.30.70.270:FF:000001">
    <property type="entry name" value="Diguanylate cyclase domain protein"/>
    <property type="match status" value="1"/>
</dbReference>
<dbReference type="GO" id="GO:0052621">
    <property type="term" value="F:diguanylate cyclase activity"/>
    <property type="evidence" value="ECO:0007669"/>
    <property type="project" value="UniProtKB-EC"/>
</dbReference>
<keyword evidence="4" id="KW-0812">Transmembrane</keyword>
<feature type="transmembrane region" description="Helical" evidence="4">
    <location>
        <begin position="220"/>
        <end position="239"/>
    </location>
</feature>
<dbReference type="GO" id="GO:0005886">
    <property type="term" value="C:plasma membrane"/>
    <property type="evidence" value="ECO:0007669"/>
    <property type="project" value="TreeGrafter"/>
</dbReference>
<dbReference type="EC" id="2.7.7.65" evidence="1"/>
<evidence type="ECO:0000313" key="7">
    <source>
        <dbReference type="Proteomes" id="UP000285575"/>
    </source>
</evidence>
<dbReference type="SUPFAM" id="SSF55073">
    <property type="entry name" value="Nucleotide cyclase"/>
    <property type="match status" value="1"/>
</dbReference>
<feature type="transmembrane region" description="Helical" evidence="4">
    <location>
        <begin position="40"/>
        <end position="60"/>
    </location>
</feature>
<evidence type="ECO:0000259" key="5">
    <source>
        <dbReference type="PROSITE" id="PS50887"/>
    </source>
</evidence>
<proteinExistence type="predicted"/>
<name>A0A437REU5_9BURK</name>
<organism evidence="6 7">
    <name type="scientific">Rubrivivax rivuli</name>
    <dbReference type="NCBI Taxonomy" id="1862385"/>
    <lineage>
        <taxon>Bacteria</taxon>
        <taxon>Pseudomonadati</taxon>
        <taxon>Pseudomonadota</taxon>
        <taxon>Betaproteobacteria</taxon>
        <taxon>Burkholderiales</taxon>
        <taxon>Sphaerotilaceae</taxon>
        <taxon>Rubrivivax</taxon>
    </lineage>
</organism>
<evidence type="ECO:0000256" key="1">
    <source>
        <dbReference type="ARBA" id="ARBA00012528"/>
    </source>
</evidence>
<dbReference type="EMBL" id="SACR01000004">
    <property type="protein sequence ID" value="RVU45286.1"/>
    <property type="molecule type" value="Genomic_DNA"/>
</dbReference>
<dbReference type="NCBIfam" id="TIGR00254">
    <property type="entry name" value="GGDEF"/>
    <property type="match status" value="1"/>
</dbReference>
<dbReference type="PANTHER" id="PTHR45138">
    <property type="entry name" value="REGULATORY COMPONENTS OF SENSORY TRANSDUCTION SYSTEM"/>
    <property type="match status" value="1"/>
</dbReference>
<gene>
    <name evidence="6" type="ORF">EOE66_14200</name>
</gene>
<keyword evidence="4" id="KW-0472">Membrane</keyword>
<evidence type="ECO:0000313" key="6">
    <source>
        <dbReference type="EMBL" id="RVU45286.1"/>
    </source>
</evidence>
<dbReference type="OrthoDB" id="8792640at2"/>
<accession>A0A437REU5</accession>
<dbReference type="CDD" id="cd01949">
    <property type="entry name" value="GGDEF"/>
    <property type="match status" value="1"/>
</dbReference>
<dbReference type="InterPro" id="IPR029787">
    <property type="entry name" value="Nucleotide_cyclase"/>
</dbReference>
<feature type="transmembrane region" description="Helical" evidence="4">
    <location>
        <begin position="181"/>
        <end position="200"/>
    </location>
</feature>
<dbReference type="Gene3D" id="3.30.70.270">
    <property type="match status" value="1"/>
</dbReference>
<feature type="transmembrane region" description="Helical" evidence="4">
    <location>
        <begin position="124"/>
        <end position="144"/>
    </location>
</feature>
<dbReference type="Proteomes" id="UP000285575">
    <property type="component" value="Unassembled WGS sequence"/>
</dbReference>
<evidence type="ECO:0000256" key="4">
    <source>
        <dbReference type="SAM" id="Phobius"/>
    </source>
</evidence>
<keyword evidence="7" id="KW-1185">Reference proteome</keyword>
<comment type="catalytic activity">
    <reaction evidence="2">
        <text>2 GTP = 3',3'-c-di-GMP + 2 diphosphate</text>
        <dbReference type="Rhea" id="RHEA:24898"/>
        <dbReference type="ChEBI" id="CHEBI:33019"/>
        <dbReference type="ChEBI" id="CHEBI:37565"/>
        <dbReference type="ChEBI" id="CHEBI:58805"/>
        <dbReference type="EC" id="2.7.7.65"/>
    </reaction>
</comment>
<dbReference type="PROSITE" id="PS50887">
    <property type="entry name" value="GGDEF"/>
    <property type="match status" value="1"/>
</dbReference>
<sequence>MVTKRFGRRSKALQCTSLRKPLQRGGLNTMAATMPASIDLLLFATVAQAAAAASLTAFGLRRDRHPGWWWWLAAMWLTTAGAACAALAPGPWALSLAPPLLLQWPLVTLMGLRRFHARQHWPGHWGVDATLLAVASLVAWAVGLLTPEHATWPVVVCGLAVHLYAAAVMFNGPAGSEATPVHFLGGTVALLAFAPGLAVLGTDLATQAPAPPLAAHAARVLAATLGAIVLAFVALTLLFERTERQLRESRRRLRLLANVDALTQVPNRRRFNELATQALRADPPGSAVLLLFDIDHFKQINDRLGHPAGDRALCLVAGSVLEHLRAMDAAGRHGGDEFVLLLRRTNTQHAMGVAARIVAELQKRTQNTPLPPLSLSFGLVQLRGGEDIDAALRRADQALYEAKRQGRSRAVAASGDEDQPVFSESRPLGLMPA</sequence>
<dbReference type="Pfam" id="PF00990">
    <property type="entry name" value="GGDEF"/>
    <property type="match status" value="1"/>
</dbReference>
<comment type="caution">
    <text evidence="6">The sequence shown here is derived from an EMBL/GenBank/DDBJ whole genome shotgun (WGS) entry which is preliminary data.</text>
</comment>
<dbReference type="InterPro" id="IPR000160">
    <property type="entry name" value="GGDEF_dom"/>
</dbReference>
<dbReference type="SMART" id="SM00267">
    <property type="entry name" value="GGDEF"/>
    <property type="match status" value="1"/>
</dbReference>
<feature type="transmembrane region" description="Helical" evidence="4">
    <location>
        <begin position="150"/>
        <end position="169"/>
    </location>
</feature>
<dbReference type="InterPro" id="IPR050469">
    <property type="entry name" value="Diguanylate_Cyclase"/>
</dbReference>
<dbReference type="AlphaFoldDB" id="A0A437REU5"/>
<reference evidence="6 7" key="1">
    <citation type="submission" date="2019-01" db="EMBL/GenBank/DDBJ databases">
        <authorList>
            <person name="Chen W.-M."/>
        </authorList>
    </citation>
    <scope>NUCLEOTIDE SEQUENCE [LARGE SCALE GENOMIC DNA]</scope>
    <source>
        <strain evidence="6 7">KYPY4</strain>
    </source>
</reference>
<feature type="transmembrane region" description="Helical" evidence="4">
    <location>
        <begin position="94"/>
        <end position="112"/>
    </location>
</feature>
<protein>
    <recommendedName>
        <fullName evidence="1">diguanylate cyclase</fullName>
        <ecNumber evidence="1">2.7.7.65</ecNumber>
    </recommendedName>
</protein>
<keyword evidence="4" id="KW-1133">Transmembrane helix</keyword>
<feature type="domain" description="GGDEF" evidence="5">
    <location>
        <begin position="285"/>
        <end position="415"/>
    </location>
</feature>
<feature type="region of interest" description="Disordered" evidence="3">
    <location>
        <begin position="406"/>
        <end position="433"/>
    </location>
</feature>
<evidence type="ECO:0000256" key="3">
    <source>
        <dbReference type="SAM" id="MobiDB-lite"/>
    </source>
</evidence>